<name>A0A2A5WWQ5_9GAMM</name>
<dbReference type="AlphaFoldDB" id="A0A2A5WWQ5"/>
<dbReference type="Gene3D" id="3.40.50.720">
    <property type="entry name" value="NAD(P)-binding Rossmann-like Domain"/>
    <property type="match status" value="1"/>
</dbReference>
<dbReference type="Proteomes" id="UP000219327">
    <property type="component" value="Unassembled WGS sequence"/>
</dbReference>
<dbReference type="EMBL" id="NTKD01000011">
    <property type="protein sequence ID" value="PDH40526.1"/>
    <property type="molecule type" value="Genomic_DNA"/>
</dbReference>
<comment type="caution">
    <text evidence="1">The sequence shown here is derived from an EMBL/GenBank/DDBJ whole genome shotgun (WGS) entry which is preliminary data.</text>
</comment>
<evidence type="ECO:0000313" key="1">
    <source>
        <dbReference type="EMBL" id="PDH40526.1"/>
    </source>
</evidence>
<evidence type="ECO:0000313" key="2">
    <source>
        <dbReference type="Proteomes" id="UP000219327"/>
    </source>
</evidence>
<protein>
    <submittedName>
        <fullName evidence="1">Uncharacterized protein</fullName>
    </submittedName>
</protein>
<gene>
    <name evidence="1" type="ORF">CNE99_03520</name>
</gene>
<sequence>MILSKPDPDRLPWKEYDIDCVVESSGQFRRVNELERHLDAGAR</sequence>
<organism evidence="1 2">
    <name type="scientific">OM182 bacterium MED-G24</name>
    <dbReference type="NCBI Taxonomy" id="1986255"/>
    <lineage>
        <taxon>Bacteria</taxon>
        <taxon>Pseudomonadati</taxon>
        <taxon>Pseudomonadota</taxon>
        <taxon>Gammaproteobacteria</taxon>
        <taxon>OMG group</taxon>
        <taxon>OM182 clade</taxon>
    </lineage>
</organism>
<reference evidence="1 2" key="1">
    <citation type="submission" date="2017-08" db="EMBL/GenBank/DDBJ databases">
        <title>Fine stratification of microbial communities through a metagenomic profile of the photic zone.</title>
        <authorList>
            <person name="Haro-Moreno J.M."/>
            <person name="Lopez-Perez M."/>
            <person name="De La Torre J."/>
            <person name="Picazo A."/>
            <person name="Camacho A."/>
            <person name="Rodriguez-Valera F."/>
        </authorList>
    </citation>
    <scope>NUCLEOTIDE SEQUENCE [LARGE SCALE GENOMIC DNA]</scope>
    <source>
        <strain evidence="1">MED-G24</strain>
    </source>
</reference>
<dbReference type="SUPFAM" id="SSF51735">
    <property type="entry name" value="NAD(P)-binding Rossmann-fold domains"/>
    <property type="match status" value="1"/>
</dbReference>
<proteinExistence type="predicted"/>
<accession>A0A2A5WWQ5</accession>
<dbReference type="InterPro" id="IPR036291">
    <property type="entry name" value="NAD(P)-bd_dom_sf"/>
</dbReference>